<protein>
    <submittedName>
        <fullName evidence="5">F-BAR and double SH3 domains protein 1</fullName>
    </submittedName>
</protein>
<name>A0A4Z2HG38_9TELE</name>
<evidence type="ECO:0000313" key="6">
    <source>
        <dbReference type="Proteomes" id="UP000314294"/>
    </source>
</evidence>
<feature type="domain" description="FCH" evidence="4">
    <location>
        <begin position="74"/>
        <end position="137"/>
    </location>
</feature>
<dbReference type="PANTHER" id="PTHR15735">
    <property type="entry name" value="FCH AND DOUBLE SH3 DOMAINS PROTEIN"/>
    <property type="match status" value="1"/>
</dbReference>
<evidence type="ECO:0000256" key="3">
    <source>
        <dbReference type="SAM" id="SignalP"/>
    </source>
</evidence>
<dbReference type="Gene3D" id="1.20.1270.60">
    <property type="entry name" value="Arfaptin homology (AH) domain/BAR domain"/>
    <property type="match status" value="2"/>
</dbReference>
<dbReference type="Pfam" id="PF00611">
    <property type="entry name" value="FCH"/>
    <property type="match status" value="1"/>
</dbReference>
<evidence type="ECO:0000256" key="2">
    <source>
        <dbReference type="SAM" id="MobiDB-lite"/>
    </source>
</evidence>
<dbReference type="InterPro" id="IPR001060">
    <property type="entry name" value="FCH_dom"/>
</dbReference>
<gene>
    <name evidence="5" type="primary">Fchsd1</name>
    <name evidence="5" type="ORF">EYF80_025888</name>
</gene>
<dbReference type="GO" id="GO:0007274">
    <property type="term" value="P:neuromuscular synaptic transmission"/>
    <property type="evidence" value="ECO:0007669"/>
    <property type="project" value="TreeGrafter"/>
</dbReference>
<proteinExistence type="predicted"/>
<feature type="chain" id="PRO_5021305657" evidence="3">
    <location>
        <begin position="19"/>
        <end position="376"/>
    </location>
</feature>
<evidence type="ECO:0000256" key="1">
    <source>
        <dbReference type="ARBA" id="ARBA00023121"/>
    </source>
</evidence>
<organism evidence="5 6">
    <name type="scientific">Liparis tanakae</name>
    <name type="common">Tanaka's snailfish</name>
    <dbReference type="NCBI Taxonomy" id="230148"/>
    <lineage>
        <taxon>Eukaryota</taxon>
        <taxon>Metazoa</taxon>
        <taxon>Chordata</taxon>
        <taxon>Craniata</taxon>
        <taxon>Vertebrata</taxon>
        <taxon>Euteleostomi</taxon>
        <taxon>Actinopterygii</taxon>
        <taxon>Neopterygii</taxon>
        <taxon>Teleostei</taxon>
        <taxon>Neoteleostei</taxon>
        <taxon>Acanthomorphata</taxon>
        <taxon>Eupercaria</taxon>
        <taxon>Perciformes</taxon>
        <taxon>Cottioidei</taxon>
        <taxon>Cottales</taxon>
        <taxon>Liparidae</taxon>
        <taxon>Liparis</taxon>
    </lineage>
</organism>
<sequence length="376" mass="43008">MCLRACGCICTCLRVCTCVCSPACTCVRACLCVYVRVYVRASLCVCLRLRVRVCVYVYLQVKESQQVKLLFSEQLSKLQTKQHQDTELLEEIRTFSKQRAAIEKEYGQGLEQLQRVQGEVVDALQELHGIKKSYHQLSHNANVAREKAADAQTRARKSEHGIFHFKTGIHKMTTKQMDGDVYDDLRSHFTLLCETEMDTCLAVHKLYSTVWESVAKVTRERNVLQFLQESIFFSKIPEFTFQPASHDKVSSLQEVCASEAEGWLVKEAKKWATKAAKDYKIITHGERALQMLERRLKLLSGETGFSVEQKIAEVQDSVRKAKLSKVKAEARLALMSNSVTGIELWLHNAMNQAEEELERERHLSEQRKSTEDFSVC</sequence>
<dbReference type="InterPro" id="IPR027267">
    <property type="entry name" value="AH/BAR_dom_sf"/>
</dbReference>
<comment type="caution">
    <text evidence="5">The sequence shown here is derived from an EMBL/GenBank/DDBJ whole genome shotgun (WGS) entry which is preliminary data.</text>
</comment>
<dbReference type="EMBL" id="SRLO01000263">
    <property type="protein sequence ID" value="TNN63894.1"/>
    <property type="molecule type" value="Genomic_DNA"/>
</dbReference>
<dbReference type="OrthoDB" id="8950968at2759"/>
<evidence type="ECO:0000259" key="4">
    <source>
        <dbReference type="Pfam" id="PF00611"/>
    </source>
</evidence>
<keyword evidence="3" id="KW-0732">Signal</keyword>
<dbReference type="GO" id="GO:0030833">
    <property type="term" value="P:regulation of actin filament polymerization"/>
    <property type="evidence" value="ECO:0007669"/>
    <property type="project" value="TreeGrafter"/>
</dbReference>
<dbReference type="AlphaFoldDB" id="A0A4Z2HG38"/>
<dbReference type="SUPFAM" id="SSF103657">
    <property type="entry name" value="BAR/IMD domain-like"/>
    <property type="match status" value="1"/>
</dbReference>
<feature type="region of interest" description="Disordered" evidence="2">
    <location>
        <begin position="356"/>
        <end position="376"/>
    </location>
</feature>
<evidence type="ECO:0000313" key="5">
    <source>
        <dbReference type="EMBL" id="TNN63894.1"/>
    </source>
</evidence>
<reference evidence="5 6" key="1">
    <citation type="submission" date="2019-03" db="EMBL/GenBank/DDBJ databases">
        <title>First draft genome of Liparis tanakae, snailfish: a comprehensive survey of snailfish specific genes.</title>
        <authorList>
            <person name="Kim W."/>
            <person name="Song I."/>
            <person name="Jeong J.-H."/>
            <person name="Kim D."/>
            <person name="Kim S."/>
            <person name="Ryu S."/>
            <person name="Song J.Y."/>
            <person name="Lee S.K."/>
        </authorList>
    </citation>
    <scope>NUCLEOTIDE SEQUENCE [LARGE SCALE GENOMIC DNA]</scope>
    <source>
        <tissue evidence="5">Muscle</tissue>
    </source>
</reference>
<dbReference type="GO" id="GO:0008289">
    <property type="term" value="F:lipid binding"/>
    <property type="evidence" value="ECO:0007669"/>
    <property type="project" value="UniProtKB-KW"/>
</dbReference>
<feature type="compositionally biased region" description="Basic and acidic residues" evidence="2">
    <location>
        <begin position="358"/>
        <end position="376"/>
    </location>
</feature>
<keyword evidence="1" id="KW-0446">Lipid-binding</keyword>
<dbReference type="GO" id="GO:0031594">
    <property type="term" value="C:neuromuscular junction"/>
    <property type="evidence" value="ECO:0007669"/>
    <property type="project" value="TreeGrafter"/>
</dbReference>
<dbReference type="GO" id="GO:0055037">
    <property type="term" value="C:recycling endosome"/>
    <property type="evidence" value="ECO:0007669"/>
    <property type="project" value="TreeGrafter"/>
</dbReference>
<keyword evidence="6" id="KW-1185">Reference proteome</keyword>
<dbReference type="PANTHER" id="PTHR15735:SF4">
    <property type="entry name" value="F-BAR AND DOUBLE SH3 DOMAINS PROTEIN 1"/>
    <property type="match status" value="1"/>
</dbReference>
<feature type="signal peptide" evidence="3">
    <location>
        <begin position="1"/>
        <end position="18"/>
    </location>
</feature>
<accession>A0A4Z2HG38</accession>
<dbReference type="Proteomes" id="UP000314294">
    <property type="component" value="Unassembled WGS sequence"/>
</dbReference>